<organism evidence="2 3">
    <name type="scientific">Vitis vinifera</name>
    <name type="common">Grape</name>
    <dbReference type="NCBI Taxonomy" id="29760"/>
    <lineage>
        <taxon>Eukaryota</taxon>
        <taxon>Viridiplantae</taxon>
        <taxon>Streptophyta</taxon>
        <taxon>Embryophyta</taxon>
        <taxon>Tracheophyta</taxon>
        <taxon>Spermatophyta</taxon>
        <taxon>Magnoliopsida</taxon>
        <taxon>eudicotyledons</taxon>
        <taxon>Gunneridae</taxon>
        <taxon>Pentapetalae</taxon>
        <taxon>rosids</taxon>
        <taxon>Vitales</taxon>
        <taxon>Vitaceae</taxon>
        <taxon>Viteae</taxon>
        <taxon>Vitis</taxon>
    </lineage>
</organism>
<name>A0A438KKA3_VITVI</name>
<evidence type="ECO:0000313" key="2">
    <source>
        <dbReference type="EMBL" id="RVX21607.1"/>
    </source>
</evidence>
<evidence type="ECO:0000259" key="1">
    <source>
        <dbReference type="Pfam" id="PF12776"/>
    </source>
</evidence>
<dbReference type="AlphaFoldDB" id="A0A438KKA3"/>
<protein>
    <recommendedName>
        <fullName evidence="1">Myb/SANT-like domain-containing protein</fullName>
    </recommendedName>
</protein>
<dbReference type="PANTHER" id="PTHR46250">
    <property type="entry name" value="MYB/SANT-LIKE DNA-BINDING DOMAIN PROTEIN-RELATED"/>
    <property type="match status" value="1"/>
</dbReference>
<gene>
    <name evidence="2" type="ORF">CK203_002057</name>
</gene>
<evidence type="ECO:0000313" key="3">
    <source>
        <dbReference type="Proteomes" id="UP000288805"/>
    </source>
</evidence>
<sequence>MESTSSGPIRGRGKNKRVWTPKEDAKLIESLVELCVSGKMKCDNGFRPGTFAQVERLLEDKLPGCGLKASPHIESRVKTLKRQYNAITDMLSHGSGFSWDEKNKMIHCHIDVYERWVKDHRDAHGLRLKPFPHYEDLKQILGKDRVCKKEVVSPAGVMKELHQEEVANNDVGLDIVEADVSVAQPSTSASSSKEGSAQSCRKRSREYADLAEVMVRTCNALERLISCIARQEEKEQRVDKVVGELVKLPGLSKLDILKLSEVIISDPVKVTLFFSLDEDLKKEWMRQLLRTT</sequence>
<proteinExistence type="predicted"/>
<dbReference type="EMBL" id="QGNW01000005">
    <property type="protein sequence ID" value="RVX21607.1"/>
    <property type="molecule type" value="Genomic_DNA"/>
</dbReference>
<dbReference type="Proteomes" id="UP000288805">
    <property type="component" value="Unassembled WGS sequence"/>
</dbReference>
<dbReference type="PANTHER" id="PTHR46250:SF15">
    <property type="entry name" value="OS01G0523800 PROTEIN"/>
    <property type="match status" value="1"/>
</dbReference>
<dbReference type="InterPro" id="IPR024752">
    <property type="entry name" value="Myb/SANT-like_dom"/>
</dbReference>
<comment type="caution">
    <text evidence="2">The sequence shown here is derived from an EMBL/GenBank/DDBJ whole genome shotgun (WGS) entry which is preliminary data.</text>
</comment>
<reference evidence="2 3" key="1">
    <citation type="journal article" date="2018" name="PLoS Genet.">
        <title>Population sequencing reveals clonal diversity and ancestral inbreeding in the grapevine cultivar Chardonnay.</title>
        <authorList>
            <person name="Roach M.J."/>
            <person name="Johnson D.L."/>
            <person name="Bohlmann J."/>
            <person name="van Vuuren H.J."/>
            <person name="Jones S.J."/>
            <person name="Pretorius I.S."/>
            <person name="Schmidt S.A."/>
            <person name="Borneman A.R."/>
        </authorList>
    </citation>
    <scope>NUCLEOTIDE SEQUENCE [LARGE SCALE GENOMIC DNA]</scope>
    <source>
        <strain evidence="3">cv. Chardonnay</strain>
        <tissue evidence="2">Leaf</tissue>
    </source>
</reference>
<dbReference type="Pfam" id="PF12776">
    <property type="entry name" value="Myb_DNA-bind_3"/>
    <property type="match status" value="1"/>
</dbReference>
<feature type="domain" description="Myb/SANT-like" evidence="1">
    <location>
        <begin position="19"/>
        <end position="112"/>
    </location>
</feature>
<accession>A0A438KKA3</accession>